<keyword evidence="1" id="KW-0472">Membrane</keyword>
<feature type="transmembrane region" description="Helical" evidence="1">
    <location>
        <begin position="21"/>
        <end position="49"/>
    </location>
</feature>
<comment type="caution">
    <text evidence="3">The sequence shown here is derived from an EMBL/GenBank/DDBJ whole genome shotgun (WGS) entry which is preliminary data.</text>
</comment>
<evidence type="ECO:0000313" key="4">
    <source>
        <dbReference type="Proteomes" id="UP001595961"/>
    </source>
</evidence>
<keyword evidence="3" id="KW-0407">Ion channel</keyword>
<keyword evidence="3" id="KW-0813">Transport</keyword>
<feature type="transmembrane region" description="Helical" evidence="1">
    <location>
        <begin position="93"/>
        <end position="112"/>
    </location>
</feature>
<feature type="domain" description="Potassium channel" evidence="2">
    <location>
        <begin position="37"/>
        <end position="113"/>
    </location>
</feature>
<protein>
    <submittedName>
        <fullName evidence="3">Potassium channel family protein</fullName>
    </submittedName>
</protein>
<gene>
    <name evidence="3" type="ORF">ACFO5W_04720</name>
</gene>
<dbReference type="GO" id="GO:0034220">
    <property type="term" value="P:monoatomic ion transmembrane transport"/>
    <property type="evidence" value="ECO:0007669"/>
    <property type="project" value="UniProtKB-KW"/>
</dbReference>
<dbReference type="InterPro" id="IPR013099">
    <property type="entry name" value="K_chnl_dom"/>
</dbReference>
<name>A0ABV9BYY3_9GAMM</name>
<dbReference type="SUPFAM" id="SSF81324">
    <property type="entry name" value="Voltage-gated potassium channels"/>
    <property type="match status" value="1"/>
</dbReference>
<reference evidence="4" key="1">
    <citation type="journal article" date="2019" name="Int. J. Syst. Evol. Microbiol.">
        <title>The Global Catalogue of Microorganisms (GCM) 10K type strain sequencing project: providing services to taxonomists for standard genome sequencing and annotation.</title>
        <authorList>
            <consortium name="The Broad Institute Genomics Platform"/>
            <consortium name="The Broad Institute Genome Sequencing Center for Infectious Disease"/>
            <person name="Wu L."/>
            <person name="Ma J."/>
        </authorList>
    </citation>
    <scope>NUCLEOTIDE SEQUENCE [LARGE SCALE GENOMIC DNA]</scope>
    <source>
        <strain evidence="4">CCM 4481</strain>
    </source>
</reference>
<sequence>MFKRWKSRSAQLKARDVLAEFTATLWYLQPILLGLLLLFALLTTGMYFFGGPVETSDRAPSPLGETVYFCTITALTIGYGDVVPTTMFGRLDATLLGLLGMLMTGLVIAAAVRGVQEAARKADIRASDDAADKHR</sequence>
<proteinExistence type="predicted"/>
<dbReference type="InterPro" id="IPR015449">
    <property type="entry name" value="K_chnl_Ca-activ_SK"/>
</dbReference>
<dbReference type="Gene3D" id="1.10.287.70">
    <property type="match status" value="1"/>
</dbReference>
<keyword evidence="1" id="KW-0812">Transmembrane</keyword>
<dbReference type="RefSeq" id="WP_266150654.1">
    <property type="nucleotide sequence ID" value="NZ_CP064028.1"/>
</dbReference>
<keyword evidence="4" id="KW-1185">Reference proteome</keyword>
<keyword evidence="3" id="KW-0406">Ion transport</keyword>
<evidence type="ECO:0000259" key="2">
    <source>
        <dbReference type="Pfam" id="PF07885"/>
    </source>
</evidence>
<accession>A0ABV9BYY3</accession>
<organism evidence="3 4">
    <name type="scientific">Dyella halodurans</name>
    <dbReference type="NCBI Taxonomy" id="1920171"/>
    <lineage>
        <taxon>Bacteria</taxon>
        <taxon>Pseudomonadati</taxon>
        <taxon>Pseudomonadota</taxon>
        <taxon>Gammaproteobacteria</taxon>
        <taxon>Lysobacterales</taxon>
        <taxon>Rhodanobacteraceae</taxon>
        <taxon>Dyella</taxon>
    </lineage>
</organism>
<dbReference type="Proteomes" id="UP001595961">
    <property type="component" value="Unassembled WGS sequence"/>
</dbReference>
<evidence type="ECO:0000256" key="1">
    <source>
        <dbReference type="SAM" id="Phobius"/>
    </source>
</evidence>
<dbReference type="Pfam" id="PF07885">
    <property type="entry name" value="Ion_trans_2"/>
    <property type="match status" value="1"/>
</dbReference>
<evidence type="ECO:0000313" key="3">
    <source>
        <dbReference type="EMBL" id="MFC4525933.1"/>
    </source>
</evidence>
<dbReference type="PANTHER" id="PTHR10153">
    <property type="entry name" value="SMALL CONDUCTANCE CALCIUM-ACTIVATED POTASSIUM CHANNEL"/>
    <property type="match status" value="1"/>
</dbReference>
<dbReference type="EMBL" id="JBHSGA010000008">
    <property type="protein sequence ID" value="MFC4525933.1"/>
    <property type="molecule type" value="Genomic_DNA"/>
</dbReference>
<keyword evidence="1" id="KW-1133">Transmembrane helix</keyword>